<feature type="transmembrane region" description="Helical" evidence="10">
    <location>
        <begin position="442"/>
        <end position="463"/>
    </location>
</feature>
<evidence type="ECO:0000256" key="2">
    <source>
        <dbReference type="ARBA" id="ARBA00010992"/>
    </source>
</evidence>
<keyword evidence="4 10" id="KW-0812">Transmembrane</keyword>
<dbReference type="PANTHER" id="PTHR48022">
    <property type="entry name" value="PLASTIDIC GLUCOSE TRANSPORTER 4"/>
    <property type="match status" value="1"/>
</dbReference>
<dbReference type="HOGENOM" id="CLU_001265_11_5_1"/>
<dbReference type="SUPFAM" id="SSF103473">
    <property type="entry name" value="MFS general substrate transporter"/>
    <property type="match status" value="1"/>
</dbReference>
<evidence type="ECO:0000256" key="3">
    <source>
        <dbReference type="ARBA" id="ARBA00022448"/>
    </source>
</evidence>
<protein>
    <recommendedName>
        <fullName evidence="11">Major facilitator superfamily (MFS) profile domain-containing protein</fullName>
    </recommendedName>
</protein>
<dbReference type="PROSITE" id="PS00216">
    <property type="entry name" value="SUGAR_TRANSPORT_1"/>
    <property type="match status" value="2"/>
</dbReference>
<dbReference type="InterPro" id="IPR036259">
    <property type="entry name" value="MFS_trans_sf"/>
</dbReference>
<gene>
    <name evidence="12" type="ORF">HYDPIDRAFT_155254</name>
</gene>
<dbReference type="InterPro" id="IPR020846">
    <property type="entry name" value="MFS_dom"/>
</dbReference>
<keyword evidence="13" id="KW-1185">Reference proteome</keyword>
<evidence type="ECO:0000259" key="11">
    <source>
        <dbReference type="PROSITE" id="PS50850"/>
    </source>
</evidence>
<feature type="transmembrane region" description="Helical" evidence="10">
    <location>
        <begin position="226"/>
        <end position="244"/>
    </location>
</feature>
<dbReference type="EMBL" id="KN839849">
    <property type="protein sequence ID" value="KIJ63761.1"/>
    <property type="molecule type" value="Genomic_DNA"/>
</dbReference>
<dbReference type="FunFam" id="1.20.1250.20:FF:000078">
    <property type="entry name" value="MFS maltose transporter, putative"/>
    <property type="match status" value="1"/>
</dbReference>
<feature type="transmembrane region" description="Helical" evidence="10">
    <location>
        <begin position="408"/>
        <end position="430"/>
    </location>
</feature>
<feature type="region of interest" description="Disordered" evidence="9">
    <location>
        <begin position="1"/>
        <end position="20"/>
    </location>
</feature>
<evidence type="ECO:0000256" key="1">
    <source>
        <dbReference type="ARBA" id="ARBA00004141"/>
    </source>
</evidence>
<evidence type="ECO:0000256" key="8">
    <source>
        <dbReference type="RuleBase" id="RU003346"/>
    </source>
</evidence>
<dbReference type="PANTHER" id="PTHR48022:SF51">
    <property type="entry name" value="ALPHA-GLUCOSIDE TRANSPORTER, PUTATIVE (AFU_ORTHOLOGUE AFUA_6G11920)-RELATED"/>
    <property type="match status" value="1"/>
</dbReference>
<dbReference type="GO" id="GO:0016020">
    <property type="term" value="C:membrane"/>
    <property type="evidence" value="ECO:0007669"/>
    <property type="project" value="UniProtKB-SubCell"/>
</dbReference>
<dbReference type="Gene3D" id="1.20.1250.20">
    <property type="entry name" value="MFS general substrate transporter like domains"/>
    <property type="match status" value="1"/>
</dbReference>
<feature type="transmembrane region" description="Helical" evidence="10">
    <location>
        <begin position="349"/>
        <end position="368"/>
    </location>
</feature>
<dbReference type="PROSITE" id="PS00217">
    <property type="entry name" value="SUGAR_TRANSPORT_2"/>
    <property type="match status" value="1"/>
</dbReference>
<dbReference type="InterPro" id="IPR003663">
    <property type="entry name" value="Sugar/inositol_transpt"/>
</dbReference>
<comment type="catalytic activity">
    <reaction evidence="7">
        <text>myo-inositol(out) + H(+)(out) = myo-inositol(in) + H(+)(in)</text>
        <dbReference type="Rhea" id="RHEA:60364"/>
        <dbReference type="ChEBI" id="CHEBI:15378"/>
        <dbReference type="ChEBI" id="CHEBI:17268"/>
    </reaction>
</comment>
<evidence type="ECO:0000256" key="6">
    <source>
        <dbReference type="ARBA" id="ARBA00023136"/>
    </source>
</evidence>
<comment type="subcellular location">
    <subcellularLocation>
        <location evidence="1">Membrane</location>
        <topology evidence="1">Multi-pass membrane protein</topology>
    </subcellularLocation>
</comment>
<dbReference type="AlphaFoldDB" id="A0A0C9WEA3"/>
<dbReference type="InterPro" id="IPR005829">
    <property type="entry name" value="Sugar_transporter_CS"/>
</dbReference>
<organism evidence="12 13">
    <name type="scientific">Hydnomerulius pinastri MD-312</name>
    <dbReference type="NCBI Taxonomy" id="994086"/>
    <lineage>
        <taxon>Eukaryota</taxon>
        <taxon>Fungi</taxon>
        <taxon>Dikarya</taxon>
        <taxon>Basidiomycota</taxon>
        <taxon>Agaricomycotina</taxon>
        <taxon>Agaricomycetes</taxon>
        <taxon>Agaricomycetidae</taxon>
        <taxon>Boletales</taxon>
        <taxon>Boletales incertae sedis</taxon>
        <taxon>Leucogyrophana</taxon>
    </lineage>
</organism>
<dbReference type="GO" id="GO:0005351">
    <property type="term" value="F:carbohydrate:proton symporter activity"/>
    <property type="evidence" value="ECO:0007669"/>
    <property type="project" value="TreeGrafter"/>
</dbReference>
<dbReference type="InterPro" id="IPR050360">
    <property type="entry name" value="MFS_Sugar_Transporters"/>
</dbReference>
<evidence type="ECO:0000256" key="9">
    <source>
        <dbReference type="SAM" id="MobiDB-lite"/>
    </source>
</evidence>
<keyword evidence="5 10" id="KW-1133">Transmembrane helix</keyword>
<dbReference type="InterPro" id="IPR005828">
    <property type="entry name" value="MFS_sugar_transport-like"/>
</dbReference>
<feature type="transmembrane region" description="Helical" evidence="10">
    <location>
        <begin position="375"/>
        <end position="396"/>
    </location>
</feature>
<feature type="transmembrane region" description="Helical" evidence="10">
    <location>
        <begin position="130"/>
        <end position="149"/>
    </location>
</feature>
<dbReference type="NCBIfam" id="TIGR00879">
    <property type="entry name" value="SP"/>
    <property type="match status" value="1"/>
</dbReference>
<evidence type="ECO:0000313" key="12">
    <source>
        <dbReference type="EMBL" id="KIJ63761.1"/>
    </source>
</evidence>
<proteinExistence type="inferred from homology"/>
<keyword evidence="3 8" id="KW-0813">Transport</keyword>
<feature type="transmembrane region" description="Helical" evidence="10">
    <location>
        <begin position="311"/>
        <end position="329"/>
    </location>
</feature>
<feature type="transmembrane region" description="Helical" evidence="10">
    <location>
        <begin position="102"/>
        <end position="123"/>
    </location>
</feature>
<dbReference type="Pfam" id="PF00083">
    <property type="entry name" value="Sugar_tr"/>
    <property type="match status" value="1"/>
</dbReference>
<evidence type="ECO:0000256" key="4">
    <source>
        <dbReference type="ARBA" id="ARBA00022692"/>
    </source>
</evidence>
<evidence type="ECO:0000313" key="13">
    <source>
        <dbReference type="Proteomes" id="UP000053820"/>
    </source>
</evidence>
<reference evidence="12 13" key="1">
    <citation type="submission" date="2014-04" db="EMBL/GenBank/DDBJ databases">
        <title>Evolutionary Origins and Diversification of the Mycorrhizal Mutualists.</title>
        <authorList>
            <consortium name="DOE Joint Genome Institute"/>
            <consortium name="Mycorrhizal Genomics Consortium"/>
            <person name="Kohler A."/>
            <person name="Kuo A."/>
            <person name="Nagy L.G."/>
            <person name="Floudas D."/>
            <person name="Copeland A."/>
            <person name="Barry K.W."/>
            <person name="Cichocki N."/>
            <person name="Veneault-Fourrey C."/>
            <person name="LaButti K."/>
            <person name="Lindquist E.A."/>
            <person name="Lipzen A."/>
            <person name="Lundell T."/>
            <person name="Morin E."/>
            <person name="Murat C."/>
            <person name="Riley R."/>
            <person name="Ohm R."/>
            <person name="Sun H."/>
            <person name="Tunlid A."/>
            <person name="Henrissat B."/>
            <person name="Grigoriev I.V."/>
            <person name="Hibbett D.S."/>
            <person name="Martin F."/>
        </authorList>
    </citation>
    <scope>NUCLEOTIDE SEQUENCE [LARGE SCALE GENOMIC DNA]</scope>
    <source>
        <strain evidence="12 13">MD-312</strain>
    </source>
</reference>
<comment type="similarity">
    <text evidence="2 8">Belongs to the major facilitator superfamily. Sugar transporter (TC 2.A.1.1) family.</text>
</comment>
<feature type="domain" description="Major facilitator superfamily (MFS) profile" evidence="11">
    <location>
        <begin position="55"/>
        <end position="499"/>
    </location>
</feature>
<accession>A0A0C9WEA3</accession>
<name>A0A0C9WEA3_9AGAM</name>
<keyword evidence="6 10" id="KW-0472">Membrane</keyword>
<dbReference type="Proteomes" id="UP000053820">
    <property type="component" value="Unassembled WGS sequence"/>
</dbReference>
<feature type="transmembrane region" description="Helical" evidence="10">
    <location>
        <begin position="475"/>
        <end position="495"/>
    </location>
</feature>
<feature type="compositionally biased region" description="Basic and acidic residues" evidence="9">
    <location>
        <begin position="1"/>
        <end position="12"/>
    </location>
</feature>
<evidence type="ECO:0000256" key="5">
    <source>
        <dbReference type="ARBA" id="ARBA00022989"/>
    </source>
</evidence>
<evidence type="ECO:0000256" key="7">
    <source>
        <dbReference type="ARBA" id="ARBA00049119"/>
    </source>
</evidence>
<dbReference type="PROSITE" id="PS50850">
    <property type="entry name" value="MFS"/>
    <property type="match status" value="1"/>
</dbReference>
<evidence type="ECO:0000256" key="10">
    <source>
        <dbReference type="SAM" id="Phobius"/>
    </source>
</evidence>
<dbReference type="OrthoDB" id="6612291at2759"/>
<sequence length="532" mass="57885">MASKESPEKAEFAEPMSSEKGTSYGSLTALAQAAATDHALTPMQAMRTSWRTLLWSLFVCIGPLSWGFDAQVGSSLLSIPVFRQDFGYMEDNQAILTAPWQSAFMSANAIGGMFGGLALGYVSDKLGRRGAVAVSSVISIGAVLIQFFTPSHVNGMFLAGKLINGFGLGMLVACASGYSAEVSPLALRGVTTATVNLGISVGRLLSNCVIRSTGNRTDAYAYRIPLALQWIFPVLLLVGLPFAPESPWWLVRNMRKEDAEQVLAKLGGCPLGSDAKLQVQQIQETIELEDSYAATATYMDCFRGVNRTRTIVAMMVFVLHVCAGVNFVWGYSSYFFELAGFADRSAFNLSIGLTAVGVFGNLLAFYILDRFGRRSIFNWGLMACTVILLLIGFVWLDNTNPTAKWAVATLTIIYTFIFQTSFGPIGYVIFAEVSSAKLRSKTVGIATWTDSLCSMVMNIVLPYLVNPDEANLGGYLGFLFGGLALAGTVWAWLFIPETKNRTVAELDLLFEKKVPAKDFATHKLHDTDYCEL</sequence>
<feature type="transmembrane region" description="Helical" evidence="10">
    <location>
        <begin position="53"/>
        <end position="82"/>
    </location>
</feature>